<dbReference type="GO" id="GO:0004674">
    <property type="term" value="F:protein serine/threonine kinase activity"/>
    <property type="evidence" value="ECO:0007669"/>
    <property type="project" value="TreeGrafter"/>
</dbReference>
<name>A0A485K992_9STRA</name>
<dbReference type="GO" id="GO:0005634">
    <property type="term" value="C:nucleus"/>
    <property type="evidence" value="ECO:0007669"/>
    <property type="project" value="TreeGrafter"/>
</dbReference>
<dbReference type="PROSITE" id="PS50011">
    <property type="entry name" value="PROTEIN_KINASE_DOM"/>
    <property type="match status" value="1"/>
</dbReference>
<evidence type="ECO:0000313" key="7">
    <source>
        <dbReference type="Proteomes" id="UP000332933"/>
    </source>
</evidence>
<sequence length="1130" mass="127661">MELASEYSVEDLLAAVEAGRLDHMQAILGAGRVDVNATGRIVDAFGDEETRTTLAYACERGRIDAVELLLSRDDIQVNSTCGENGWSALMFATDRDHMERTSTFLSVSLSLALGLVRTNWPNDLTGKRSALMIASERGHAEVVRLLMGHSGVDVNLADADGRTAIMFAIEFDHMEVVGLLSEHAGEKIKKYIDFAIRHDKYEALATILKYIENGNNMRYTNDDGKPLVECCAQYLGHKAAMKLLILDMPVEIQDGNFVQRKNHSYSWSSFMDATHPVKLNVRLSCLQSILNEQKYEPCTEQLLRELAFAKDKHDREVIQITDASTRKYFYDHLFYCGRYEIFDGPPVHVSNTAVVVMAYDHGICVQLYHKYKNGSTLDVNGFIECNKVLGREVSKFGTKKDKKREGEKWNAEFQLWDKDSNGSLSEDEFLRYCAQYCGKKLKVAMKFMKNSDEYQREIDNREGLDNSFVLSFLPSVDQSAFQANLNPLKIHGGYPMTEYPHVMVMPAADRSLEDIYLKERPGENEQRILLQQVAEGLQHLHKNELVHGDVKKLNVIRVGHRLKLIDLDAATDFRDPVGAKFSSGCLPPELFYKLESAEEIDLHSNHWANVESTNQELWQKVKPKGNFVVKSYRHKEDELPYTLVKAHPSLDVWAFGALMYKMCSGEELVATDKNQDVLDDKIEQAATWTQEHLKTRIHNKIGNCHVRDLLEKLLVVNPDDRITMSGVLEHPYFKVDPSGITDKFQEVIDKVIETNANVLQVDQKVDRVIDLSNEHLKQLSTTKQDIMRGVFQATEVIIPTSFVILPMDLTKESVGNGEEKLDSLFKFMCTKTIDFSLSVAKAMKSDSAIISTGDPMFLYLVDEVEGTPVIPSSSQTSVYPIRIDTQTPQFLAVAAPFLQAGLNLLHGIKTVTTLAKYIGISNPTNSVVDNAIKLLKATKMKSSVVNFNVVHLAVQAGSQSPKLVQRIRGAALRELELFFKEKDSKNTYAGLQRTYTADGHALWTSPENAEKINMGKPQPETLTAAQEQSNSIVKFYKELLQVHDDKKIEDNTPNKELLQVHNDMKIEVNTPNEELLRVHEDKKIEDCTPNLTRKKEDEKEIEKRSCALMELDTNPSKEGRIEKVCTCELM</sequence>
<evidence type="ECO:0000313" key="6">
    <source>
        <dbReference type="EMBL" id="VFT78245.1"/>
    </source>
</evidence>
<dbReference type="Gene3D" id="1.10.510.10">
    <property type="entry name" value="Transferase(Phosphotransferase) domain 1"/>
    <property type="match status" value="1"/>
</dbReference>
<evidence type="ECO:0000313" key="5">
    <source>
        <dbReference type="EMBL" id="KAF0719461.1"/>
    </source>
</evidence>
<reference evidence="5" key="2">
    <citation type="submission" date="2019-06" db="EMBL/GenBank/DDBJ databases">
        <title>Genomics analysis of Aphanomyces spp. identifies a new class of oomycete effector associated with host adaptation.</title>
        <authorList>
            <person name="Gaulin E."/>
        </authorList>
    </citation>
    <scope>NUCLEOTIDE SEQUENCE</scope>
    <source>
        <strain evidence="5">CBS 578.67</strain>
    </source>
</reference>
<dbReference type="SMART" id="SM00248">
    <property type="entry name" value="ANK"/>
    <property type="match status" value="6"/>
</dbReference>
<dbReference type="SUPFAM" id="SSF48403">
    <property type="entry name" value="Ankyrin repeat"/>
    <property type="match status" value="1"/>
</dbReference>
<feature type="domain" description="Protein kinase" evidence="3">
    <location>
        <begin position="413"/>
        <end position="733"/>
    </location>
</feature>
<dbReference type="PROSITE" id="PS50222">
    <property type="entry name" value="EF_HAND_2"/>
    <property type="match status" value="1"/>
</dbReference>
<evidence type="ECO:0000259" key="4">
    <source>
        <dbReference type="PROSITE" id="PS50222"/>
    </source>
</evidence>
<proteinExistence type="inferred from homology"/>
<dbReference type="InterPro" id="IPR002048">
    <property type="entry name" value="EF_hand_dom"/>
</dbReference>
<dbReference type="InterPro" id="IPR036770">
    <property type="entry name" value="Ankyrin_rpt-contain_sf"/>
</dbReference>
<dbReference type="InterPro" id="IPR000719">
    <property type="entry name" value="Prot_kinase_dom"/>
</dbReference>
<dbReference type="InterPro" id="IPR011992">
    <property type="entry name" value="EF-hand-dom_pair"/>
</dbReference>
<dbReference type="AlphaFoldDB" id="A0A485K992"/>
<dbReference type="InterPro" id="IPR011009">
    <property type="entry name" value="Kinase-like_dom_sf"/>
</dbReference>
<dbReference type="Pfam" id="PF12796">
    <property type="entry name" value="Ank_2"/>
    <property type="match status" value="2"/>
</dbReference>
<dbReference type="PANTHER" id="PTHR44167">
    <property type="entry name" value="OVARIAN-SPECIFIC SERINE/THREONINE-PROTEIN KINASE LOK-RELATED"/>
    <property type="match status" value="1"/>
</dbReference>
<evidence type="ECO:0000256" key="2">
    <source>
        <dbReference type="ARBA" id="ARBA00024334"/>
    </source>
</evidence>
<dbReference type="EMBL" id="VJMH01000069">
    <property type="protein sequence ID" value="KAF0719461.1"/>
    <property type="molecule type" value="Genomic_DNA"/>
</dbReference>
<comment type="similarity">
    <text evidence="2">Belongs to the protein kinase superfamily. Ser/Thr protein kinase family. CDPK subfamily.</text>
</comment>
<dbReference type="EMBL" id="CAADRA010000069">
    <property type="protein sequence ID" value="VFT78245.1"/>
    <property type="molecule type" value="Genomic_DNA"/>
</dbReference>
<keyword evidence="7" id="KW-1185">Reference proteome</keyword>
<dbReference type="PANTHER" id="PTHR44167:SF24">
    <property type="entry name" value="SERINE_THREONINE-PROTEIN KINASE CHK2"/>
    <property type="match status" value="1"/>
</dbReference>
<dbReference type="GO" id="GO:0005737">
    <property type="term" value="C:cytoplasm"/>
    <property type="evidence" value="ECO:0007669"/>
    <property type="project" value="TreeGrafter"/>
</dbReference>
<dbReference type="Gene3D" id="1.10.238.10">
    <property type="entry name" value="EF-hand"/>
    <property type="match status" value="1"/>
</dbReference>
<dbReference type="InterPro" id="IPR002110">
    <property type="entry name" value="Ankyrin_rpt"/>
</dbReference>
<dbReference type="InterPro" id="IPR018247">
    <property type="entry name" value="EF_Hand_1_Ca_BS"/>
</dbReference>
<gene>
    <name evidence="6" type="primary">Aste57867_1023</name>
    <name evidence="5" type="ORF">As57867_001022</name>
    <name evidence="6" type="ORF">ASTE57867_1023</name>
</gene>
<dbReference type="SMART" id="SM00220">
    <property type="entry name" value="S_TKc"/>
    <property type="match status" value="1"/>
</dbReference>
<dbReference type="GO" id="GO:0044773">
    <property type="term" value="P:mitotic DNA damage checkpoint signaling"/>
    <property type="evidence" value="ECO:0007669"/>
    <property type="project" value="TreeGrafter"/>
</dbReference>
<dbReference type="GO" id="GO:0005509">
    <property type="term" value="F:calcium ion binding"/>
    <property type="evidence" value="ECO:0007669"/>
    <property type="project" value="InterPro"/>
</dbReference>
<organism evidence="6 7">
    <name type="scientific">Aphanomyces stellatus</name>
    <dbReference type="NCBI Taxonomy" id="120398"/>
    <lineage>
        <taxon>Eukaryota</taxon>
        <taxon>Sar</taxon>
        <taxon>Stramenopiles</taxon>
        <taxon>Oomycota</taxon>
        <taxon>Saprolegniomycetes</taxon>
        <taxon>Saprolegniales</taxon>
        <taxon>Verrucalvaceae</taxon>
        <taxon>Aphanomyces</taxon>
    </lineage>
</organism>
<evidence type="ECO:0000256" key="1">
    <source>
        <dbReference type="ARBA" id="ARBA00022837"/>
    </source>
</evidence>
<dbReference type="SUPFAM" id="SSF56112">
    <property type="entry name" value="Protein kinase-like (PK-like)"/>
    <property type="match status" value="1"/>
</dbReference>
<dbReference type="GO" id="GO:0005524">
    <property type="term" value="F:ATP binding"/>
    <property type="evidence" value="ECO:0007669"/>
    <property type="project" value="InterPro"/>
</dbReference>
<evidence type="ECO:0000259" key="3">
    <source>
        <dbReference type="PROSITE" id="PS50011"/>
    </source>
</evidence>
<reference evidence="6 7" key="1">
    <citation type="submission" date="2019-03" db="EMBL/GenBank/DDBJ databases">
        <authorList>
            <person name="Gaulin E."/>
            <person name="Dumas B."/>
        </authorList>
    </citation>
    <scope>NUCLEOTIDE SEQUENCE [LARGE SCALE GENOMIC DNA]</scope>
    <source>
        <strain evidence="6">CBS 568.67</strain>
    </source>
</reference>
<keyword evidence="1" id="KW-0106">Calcium</keyword>
<accession>A0A485K992</accession>
<protein>
    <submittedName>
        <fullName evidence="6">Aste57867_1023 protein</fullName>
    </submittedName>
</protein>
<dbReference type="Gene3D" id="1.25.40.20">
    <property type="entry name" value="Ankyrin repeat-containing domain"/>
    <property type="match status" value="1"/>
</dbReference>
<dbReference type="Pfam" id="PF00069">
    <property type="entry name" value="Pkinase"/>
    <property type="match status" value="2"/>
</dbReference>
<feature type="domain" description="EF-hand" evidence="4">
    <location>
        <begin position="404"/>
        <end position="439"/>
    </location>
</feature>
<dbReference type="Proteomes" id="UP000332933">
    <property type="component" value="Unassembled WGS sequence"/>
</dbReference>
<dbReference type="SUPFAM" id="SSF47473">
    <property type="entry name" value="EF-hand"/>
    <property type="match status" value="1"/>
</dbReference>
<dbReference type="PROSITE" id="PS00018">
    <property type="entry name" value="EF_HAND_1"/>
    <property type="match status" value="1"/>
</dbReference>